<name>A0ACC0NPA0_RHOML</name>
<organism evidence="1 2">
    <name type="scientific">Rhododendron molle</name>
    <name type="common">Chinese azalea</name>
    <name type="synonym">Azalea mollis</name>
    <dbReference type="NCBI Taxonomy" id="49168"/>
    <lineage>
        <taxon>Eukaryota</taxon>
        <taxon>Viridiplantae</taxon>
        <taxon>Streptophyta</taxon>
        <taxon>Embryophyta</taxon>
        <taxon>Tracheophyta</taxon>
        <taxon>Spermatophyta</taxon>
        <taxon>Magnoliopsida</taxon>
        <taxon>eudicotyledons</taxon>
        <taxon>Gunneridae</taxon>
        <taxon>Pentapetalae</taxon>
        <taxon>asterids</taxon>
        <taxon>Ericales</taxon>
        <taxon>Ericaceae</taxon>
        <taxon>Ericoideae</taxon>
        <taxon>Rhodoreae</taxon>
        <taxon>Rhododendron</taxon>
    </lineage>
</organism>
<gene>
    <name evidence="1" type="ORF">RHMOL_Rhmol05G0146300</name>
</gene>
<evidence type="ECO:0000313" key="1">
    <source>
        <dbReference type="EMBL" id="KAI8555075.1"/>
    </source>
</evidence>
<comment type="caution">
    <text evidence="1">The sequence shown here is derived from an EMBL/GenBank/DDBJ whole genome shotgun (WGS) entry which is preliminary data.</text>
</comment>
<reference evidence="1" key="1">
    <citation type="submission" date="2022-02" db="EMBL/GenBank/DDBJ databases">
        <title>Plant Genome Project.</title>
        <authorList>
            <person name="Zhang R.-G."/>
        </authorList>
    </citation>
    <scope>NUCLEOTIDE SEQUENCE</scope>
    <source>
        <strain evidence="1">AT1</strain>
    </source>
</reference>
<dbReference type="Proteomes" id="UP001062846">
    <property type="component" value="Chromosome 5"/>
</dbReference>
<keyword evidence="2" id="KW-1185">Reference proteome</keyword>
<dbReference type="EMBL" id="CM046392">
    <property type="protein sequence ID" value="KAI8555075.1"/>
    <property type="molecule type" value="Genomic_DNA"/>
</dbReference>
<protein>
    <submittedName>
        <fullName evidence="1">Uncharacterized protein</fullName>
    </submittedName>
</protein>
<evidence type="ECO:0000313" key="2">
    <source>
        <dbReference type="Proteomes" id="UP001062846"/>
    </source>
</evidence>
<sequence length="119" mass="13099">MEEAIQMASEPKPLSSLFHLSPTTSSDLVFCPTPIHEPSSPSLSTLFLVQCFAAAAVPCSHRPIFPPFLFSCFPLHLFPSTSDRQIFPSISDHVVSGLHLRLLSPRFVHWYTSPGSGYA</sequence>
<accession>A0ACC0NPA0</accession>
<proteinExistence type="predicted"/>